<evidence type="ECO:0000313" key="4">
    <source>
        <dbReference type="Proteomes" id="UP000053647"/>
    </source>
</evidence>
<evidence type="ECO:0000259" key="2">
    <source>
        <dbReference type="PROSITE" id="PS50174"/>
    </source>
</evidence>
<reference evidence="3 4" key="1">
    <citation type="submission" date="2014-06" db="EMBL/GenBank/DDBJ databases">
        <authorList>
            <consortium name="DOE Joint Genome Institute"/>
            <person name="Kuo A."/>
            <person name="Kohler A."/>
            <person name="Nagy L.G."/>
            <person name="Floudas D."/>
            <person name="Copeland A."/>
            <person name="Barry K.W."/>
            <person name="Cichocki N."/>
            <person name="Veneault-Fourrey C."/>
            <person name="LaButti K."/>
            <person name="Lindquist E.A."/>
            <person name="Lipzen A."/>
            <person name="Lundell T."/>
            <person name="Morin E."/>
            <person name="Murat C."/>
            <person name="Sun H."/>
            <person name="Tunlid A."/>
            <person name="Henrissat B."/>
            <person name="Grigoriev I.V."/>
            <person name="Hibbett D.S."/>
            <person name="Martin F."/>
            <person name="Nordberg H.P."/>
            <person name="Cantor M.N."/>
            <person name="Hua S.X."/>
        </authorList>
    </citation>
    <scope>NUCLEOTIDE SEQUENCE [LARGE SCALE GENOMIC DNA]</scope>
    <source>
        <strain evidence="3 4">ATCC 200175</strain>
    </source>
</reference>
<feature type="region of interest" description="Disordered" evidence="1">
    <location>
        <begin position="289"/>
        <end position="340"/>
    </location>
</feature>
<dbReference type="InterPro" id="IPR035979">
    <property type="entry name" value="RBD_domain_sf"/>
</dbReference>
<dbReference type="InterPro" id="IPR000467">
    <property type="entry name" value="G_patch_dom"/>
</dbReference>
<feature type="region of interest" description="Disordered" evidence="1">
    <location>
        <begin position="105"/>
        <end position="247"/>
    </location>
</feature>
<dbReference type="OrthoDB" id="2804702at2759"/>
<proteinExistence type="predicted"/>
<accession>A0A0C9T678</accession>
<dbReference type="EMBL" id="KN819385">
    <property type="protein sequence ID" value="KIJ11195.1"/>
    <property type="molecule type" value="Genomic_DNA"/>
</dbReference>
<reference evidence="4" key="2">
    <citation type="submission" date="2015-01" db="EMBL/GenBank/DDBJ databases">
        <title>Evolutionary Origins and Diversification of the Mycorrhizal Mutualists.</title>
        <authorList>
            <consortium name="DOE Joint Genome Institute"/>
            <consortium name="Mycorrhizal Genomics Consortium"/>
            <person name="Kohler A."/>
            <person name="Kuo A."/>
            <person name="Nagy L.G."/>
            <person name="Floudas D."/>
            <person name="Copeland A."/>
            <person name="Barry K.W."/>
            <person name="Cichocki N."/>
            <person name="Veneault-Fourrey C."/>
            <person name="LaButti K."/>
            <person name="Lindquist E.A."/>
            <person name="Lipzen A."/>
            <person name="Lundell T."/>
            <person name="Morin E."/>
            <person name="Murat C."/>
            <person name="Riley R."/>
            <person name="Ohm R."/>
            <person name="Sun H."/>
            <person name="Tunlid A."/>
            <person name="Henrissat B."/>
            <person name="Grigoriev I.V."/>
            <person name="Hibbett D.S."/>
            <person name="Martin F."/>
        </authorList>
    </citation>
    <scope>NUCLEOTIDE SEQUENCE [LARGE SCALE GENOMIC DNA]</scope>
    <source>
        <strain evidence="4">ATCC 200175</strain>
    </source>
</reference>
<protein>
    <recommendedName>
        <fullName evidence="2">G-patch domain-containing protein</fullName>
    </recommendedName>
</protein>
<feature type="compositionally biased region" description="Basic and acidic residues" evidence="1">
    <location>
        <begin position="321"/>
        <end position="330"/>
    </location>
</feature>
<evidence type="ECO:0000256" key="1">
    <source>
        <dbReference type="SAM" id="MobiDB-lite"/>
    </source>
</evidence>
<organism evidence="3 4">
    <name type="scientific">Paxillus involutus ATCC 200175</name>
    <dbReference type="NCBI Taxonomy" id="664439"/>
    <lineage>
        <taxon>Eukaryota</taxon>
        <taxon>Fungi</taxon>
        <taxon>Dikarya</taxon>
        <taxon>Basidiomycota</taxon>
        <taxon>Agaricomycotina</taxon>
        <taxon>Agaricomycetes</taxon>
        <taxon>Agaricomycetidae</taxon>
        <taxon>Boletales</taxon>
        <taxon>Paxilineae</taxon>
        <taxon>Paxillaceae</taxon>
        <taxon>Paxillus</taxon>
    </lineage>
</organism>
<evidence type="ECO:0000313" key="3">
    <source>
        <dbReference type="EMBL" id="KIJ11195.1"/>
    </source>
</evidence>
<dbReference type="GO" id="GO:0003676">
    <property type="term" value="F:nucleic acid binding"/>
    <property type="evidence" value="ECO:0007669"/>
    <property type="project" value="InterPro"/>
</dbReference>
<feature type="domain" description="G-patch" evidence="2">
    <location>
        <begin position="73"/>
        <end position="122"/>
    </location>
</feature>
<keyword evidence="4" id="KW-1185">Reference proteome</keyword>
<feature type="compositionally biased region" description="Polar residues" evidence="1">
    <location>
        <begin position="660"/>
        <end position="675"/>
    </location>
</feature>
<feature type="region of interest" description="Disordered" evidence="1">
    <location>
        <begin position="657"/>
        <end position="693"/>
    </location>
</feature>
<gene>
    <name evidence="3" type="ORF">PAXINDRAFT_171881</name>
</gene>
<feature type="region of interest" description="Disordered" evidence="1">
    <location>
        <begin position="355"/>
        <end position="375"/>
    </location>
</feature>
<dbReference type="PROSITE" id="PS50174">
    <property type="entry name" value="G_PATCH"/>
    <property type="match status" value="1"/>
</dbReference>
<feature type="region of interest" description="Disordered" evidence="1">
    <location>
        <begin position="764"/>
        <end position="793"/>
    </location>
</feature>
<dbReference type="SUPFAM" id="SSF54928">
    <property type="entry name" value="RNA-binding domain, RBD"/>
    <property type="match status" value="1"/>
</dbReference>
<sequence>MPVVRGAGSISSPIIISDDEDEAVVESQLNATDSDSSLILAKADDLKEATGQNVEVFATCSTTPDVHTSSSVVQTIGYSMALRMGFRPGRGLGLQFDGPVEPLSFGGLKRKRHDGGIGFPGTPQNSGQEQSSEADVMKKGDVKERRKKRKQEPPVSSPKAKLVNHIPSLPPKPEKAHKAVAAKGKGRQAVSARHPPRKQHSTSVAASEYLPPPASSQAPIGGDPFGSSGLHRLPPPPPETEHFSSAPNPFPNCPPFTGPGIPELWQMQCWLGNAAPSYVPWQDFLNPVAGEPMGQPDHIPSTSYSPNVPPEPGPSALTKDPLPHRPKDENFGPSTMSKAISQRPKATLVTLVIGRGPEAGSQSSRGSYSKPLPKQPSPACTLVLESIPQRYRTLPWVTNWASTAGQVTPMQVDVDTNKGKALIEFPDAVAARKAFISKQLRGKGRQAIRAWWYRVSGVGSKSSGIELEEGEIEDASTVKPMTRKQRKRLKAQHAATSQACGGEGVALKHGDPPHMISANLPPPSSGAEPSVDGEAQPEDFGQWNDDIATVGNPDDMSIASSIPPSIQCVTPCPDDPEGMVMSSPVASHPPTPHAALLPLVNATAGRNPAEGPHEEPRASTTIVDNTPVLSSSTTPSSVFLLPVPQFLDPQVAQAPIPQITIPSPGSSFSVDSQSPPRAPSEPRSLQTSPIAPNFTRHSLLARRKELEDKIAQGKAALAMTQNHFTPSGTPNTSSSMKNIPAALEPQSSLDRLVREQALRRLVVESQKNKRALPDATPPHASNSTPVPFSTPTPVITKPNVSTLEDLAISFITETIETVKQPVRKAAALNERQELAHKHELLERYIEQSKALMARLSHASNKVEKESILKAMRECTRTMELDPAGFNETNSLMVTKVKPAAFCWPSSCEEMLEISDDEEES</sequence>
<feature type="region of interest" description="Disordered" evidence="1">
    <location>
        <begin position="492"/>
        <end position="537"/>
    </location>
</feature>
<name>A0A0C9T678_PAXIN</name>
<feature type="compositionally biased region" description="Polar residues" evidence="1">
    <location>
        <begin position="122"/>
        <end position="133"/>
    </location>
</feature>
<feature type="compositionally biased region" description="Basic and acidic residues" evidence="1">
    <location>
        <begin position="135"/>
        <end position="144"/>
    </location>
</feature>
<dbReference type="HOGENOM" id="CLU_306099_0_0_1"/>
<feature type="compositionally biased region" description="Low complexity" evidence="1">
    <location>
        <begin position="783"/>
        <end position="793"/>
    </location>
</feature>
<dbReference type="Proteomes" id="UP000053647">
    <property type="component" value="Unassembled WGS sequence"/>
</dbReference>
<dbReference type="AlphaFoldDB" id="A0A0C9T678"/>